<feature type="transmembrane region" description="Helical" evidence="1">
    <location>
        <begin position="409"/>
        <end position="429"/>
    </location>
</feature>
<feature type="transmembrane region" description="Helical" evidence="1">
    <location>
        <begin position="113"/>
        <end position="138"/>
    </location>
</feature>
<dbReference type="KEGG" id="atq:GH723_10375"/>
<gene>
    <name evidence="2" type="ORF">GH723_10375</name>
</gene>
<organism evidence="2 3">
    <name type="scientific">Actinomarinicola tropica</name>
    <dbReference type="NCBI Taxonomy" id="2789776"/>
    <lineage>
        <taxon>Bacteria</taxon>
        <taxon>Bacillati</taxon>
        <taxon>Actinomycetota</taxon>
        <taxon>Acidimicrobiia</taxon>
        <taxon>Acidimicrobiales</taxon>
        <taxon>Iamiaceae</taxon>
        <taxon>Actinomarinicola</taxon>
    </lineage>
</organism>
<dbReference type="EMBL" id="CP045851">
    <property type="protein sequence ID" value="QGG95471.1"/>
    <property type="molecule type" value="Genomic_DNA"/>
</dbReference>
<feature type="transmembrane region" description="Helical" evidence="1">
    <location>
        <begin position="207"/>
        <end position="226"/>
    </location>
</feature>
<keyword evidence="3" id="KW-1185">Reference proteome</keyword>
<evidence type="ECO:0008006" key="4">
    <source>
        <dbReference type="Google" id="ProtNLM"/>
    </source>
</evidence>
<feature type="transmembrane region" description="Helical" evidence="1">
    <location>
        <begin position="441"/>
        <end position="459"/>
    </location>
</feature>
<feature type="transmembrane region" description="Helical" evidence="1">
    <location>
        <begin position="159"/>
        <end position="187"/>
    </location>
</feature>
<evidence type="ECO:0000256" key="1">
    <source>
        <dbReference type="SAM" id="Phobius"/>
    </source>
</evidence>
<reference evidence="2 3" key="1">
    <citation type="submission" date="2019-11" db="EMBL/GenBank/DDBJ databases">
        <authorList>
            <person name="He Y."/>
        </authorList>
    </citation>
    <scope>NUCLEOTIDE SEQUENCE [LARGE SCALE GENOMIC DNA]</scope>
    <source>
        <strain evidence="2 3">SCSIO 58843</strain>
    </source>
</reference>
<feature type="transmembrane region" description="Helical" evidence="1">
    <location>
        <begin position="331"/>
        <end position="349"/>
    </location>
</feature>
<dbReference type="AlphaFoldDB" id="A0A5Q2RLL3"/>
<dbReference type="RefSeq" id="WP_153759578.1">
    <property type="nucleotide sequence ID" value="NZ_CP045851.1"/>
</dbReference>
<accession>A0A5Q2RLL3</accession>
<dbReference type="Proteomes" id="UP000334019">
    <property type="component" value="Chromosome"/>
</dbReference>
<keyword evidence="1" id="KW-1133">Transmembrane helix</keyword>
<feature type="transmembrane region" description="Helical" evidence="1">
    <location>
        <begin position="355"/>
        <end position="373"/>
    </location>
</feature>
<sequence>MTATTTSHPDPGQRRFVRRAQLAVHVLALALVLGVGMLVVDPTVSYSADEGAVIAQVEVLADEGTWIRPHPLPEVDPTGEWFPLEFPVVVEDGAASYVKHPSYPITMLPFRDVAGTTGMVVASVLGTIVTAVGAAVLARSMRPAAEVPTLWLIGVGSPLLFDAYLVIAHSLAAAAVVWGVIAALRAVESSRPLMPTLLAAGALGLATLWRTEAIFLGPALAVAVVLGRGDVAVARRVVVGAAAAVGSVGAYVLDGRLSQWVLGADGVEVFVIRSQGNLLTSRVNGLVNTWLRPVSGEIGIGSALLLAVPVVLLVLALLSRAAAPDPGRIRILAGAAAVLAVGGAASAPTSVVPGLLVAFPLLVLVFASWRSLVADPAQRVLLATAALYALGVLATQYERGGTAEWGGRYFALGLALVAPSIVIAAQDLVRRTAPEGRRLVAGALLVVPLALGFVAVSSLQAAHERTDAVVSGVVDAAAVLSDDDRPVLVSVAALVPRLAWDHLDDARWLFVPPDDLDQFFDEAADVGVNEVLVVTPGELGAYTTSTGAFDADRAEVVWGNWTVTRLRPDP</sequence>
<keyword evidence="1" id="KW-0812">Transmembrane</keyword>
<name>A0A5Q2RLL3_9ACTN</name>
<feature type="transmembrane region" description="Helical" evidence="1">
    <location>
        <begin position="22"/>
        <end position="40"/>
    </location>
</feature>
<keyword evidence="1" id="KW-0472">Membrane</keyword>
<evidence type="ECO:0000313" key="2">
    <source>
        <dbReference type="EMBL" id="QGG95471.1"/>
    </source>
</evidence>
<feature type="transmembrane region" description="Helical" evidence="1">
    <location>
        <begin position="380"/>
        <end position="397"/>
    </location>
</feature>
<proteinExistence type="predicted"/>
<feature type="transmembrane region" description="Helical" evidence="1">
    <location>
        <begin position="233"/>
        <end position="253"/>
    </location>
</feature>
<evidence type="ECO:0000313" key="3">
    <source>
        <dbReference type="Proteomes" id="UP000334019"/>
    </source>
</evidence>
<feature type="transmembrane region" description="Helical" evidence="1">
    <location>
        <begin position="298"/>
        <end position="319"/>
    </location>
</feature>
<protein>
    <recommendedName>
        <fullName evidence="4">Glycosyltransferase RgtA/B/C/D-like domain-containing protein</fullName>
    </recommendedName>
</protein>